<keyword evidence="4" id="KW-0539">Nucleus</keyword>
<dbReference type="OrthoDB" id="696844at2759"/>
<evidence type="ECO:0000256" key="4">
    <source>
        <dbReference type="ARBA" id="ARBA00023242"/>
    </source>
</evidence>
<dbReference type="PANTHER" id="PTHR31719">
    <property type="entry name" value="NAC TRANSCRIPTION FACTOR 56"/>
    <property type="match status" value="1"/>
</dbReference>
<protein>
    <recommendedName>
        <fullName evidence="6">NAC domain-containing protein</fullName>
    </recommendedName>
</protein>
<dbReference type="Proteomes" id="UP000823388">
    <property type="component" value="Chromosome 2K"/>
</dbReference>
<evidence type="ECO:0000256" key="3">
    <source>
        <dbReference type="ARBA" id="ARBA00023163"/>
    </source>
</evidence>
<dbReference type="Gene3D" id="2.170.150.80">
    <property type="entry name" value="NAC domain"/>
    <property type="match status" value="1"/>
</dbReference>
<evidence type="ECO:0000256" key="1">
    <source>
        <dbReference type="ARBA" id="ARBA00023015"/>
    </source>
</evidence>
<dbReference type="SUPFAM" id="SSF101941">
    <property type="entry name" value="NAC domain"/>
    <property type="match status" value="1"/>
</dbReference>
<evidence type="ECO:0000313" key="7">
    <source>
        <dbReference type="EMBL" id="KAG2643829.1"/>
    </source>
</evidence>
<feature type="compositionally biased region" description="Low complexity" evidence="5">
    <location>
        <begin position="499"/>
        <end position="512"/>
    </location>
</feature>
<feature type="compositionally biased region" description="Low complexity" evidence="5">
    <location>
        <begin position="235"/>
        <end position="249"/>
    </location>
</feature>
<accession>A0A8T0WL24</accession>
<dbReference type="Pfam" id="PF02365">
    <property type="entry name" value="NAM"/>
    <property type="match status" value="1"/>
</dbReference>
<feature type="region of interest" description="Disordered" evidence="5">
    <location>
        <begin position="170"/>
        <end position="250"/>
    </location>
</feature>
<evidence type="ECO:0000313" key="8">
    <source>
        <dbReference type="Proteomes" id="UP000823388"/>
    </source>
</evidence>
<dbReference type="GO" id="GO:0003677">
    <property type="term" value="F:DNA binding"/>
    <property type="evidence" value="ECO:0007669"/>
    <property type="project" value="UniProtKB-KW"/>
</dbReference>
<dbReference type="AlphaFoldDB" id="A0A8T0WL24"/>
<dbReference type="PANTHER" id="PTHR31719:SF243">
    <property type="entry name" value="NAC DOMAIN-CONTAINING PROTEIN"/>
    <property type="match status" value="1"/>
</dbReference>
<dbReference type="InterPro" id="IPR003441">
    <property type="entry name" value="NAC-dom"/>
</dbReference>
<dbReference type="EMBL" id="CM029039">
    <property type="protein sequence ID" value="KAG2643829.1"/>
    <property type="molecule type" value="Genomic_DNA"/>
</dbReference>
<evidence type="ECO:0000256" key="5">
    <source>
        <dbReference type="SAM" id="MobiDB-lite"/>
    </source>
</evidence>
<feature type="compositionally biased region" description="Low complexity" evidence="5">
    <location>
        <begin position="184"/>
        <end position="199"/>
    </location>
</feature>
<comment type="caution">
    <text evidence="7">The sequence shown here is derived from an EMBL/GenBank/DDBJ whole genome shotgun (WGS) entry which is preliminary data.</text>
</comment>
<dbReference type="PROSITE" id="PS51005">
    <property type="entry name" value="NAC"/>
    <property type="match status" value="1"/>
</dbReference>
<sequence length="522" mass="55752">MEGGGGYPIGFRFKPKEDELVDYYLLPRLQGRPAVPNGSVVEANVYACHPETLINEHRGAGRQDEWYFVSPRARMYGNGVRPARKTRDGRGRWKASTATKEVAQVVVRNGVKFCKSVLNYFEGNPKKETRTKWIMLEITVPEYEVKLDRPGARNILDEYVMCKIYVSPQHKKKSDDDDDDDVEGTSSACEEGEEACSSTQHGQVTAEPDLSDKQAGKRPMVEQPLQPARKQARRGSLSIGSTQSSCSTSNAAAPTGLCYGGGPGAQYGLQLQPPATMQRPAGAHSGQAPATPPAGACGGRGLGGQMPALRPVIYQPFSDLTGAPLGQMEMATVTRPPNPAARRPSFPGSPPPRSPGAASIFRPQVSLKCFYDQNYRAVPQPPAHAFSAQLQRQDAFLPPQQMQPFFIGDASRRAGAAAIPRGPPYNGHPYYQPRGSLTPAADGRGGAAIAGTGAPRLNVNAEQYFVDLATINPFLAEGCTQRAPAPARLVDSSSPTPVPAGAAEVETETGATSGLNTHDAAA</sequence>
<keyword evidence="3" id="KW-0804">Transcription</keyword>
<dbReference type="GO" id="GO:0006355">
    <property type="term" value="P:regulation of DNA-templated transcription"/>
    <property type="evidence" value="ECO:0007669"/>
    <property type="project" value="InterPro"/>
</dbReference>
<reference evidence="7" key="1">
    <citation type="submission" date="2020-05" db="EMBL/GenBank/DDBJ databases">
        <title>WGS assembly of Panicum virgatum.</title>
        <authorList>
            <person name="Lovell J.T."/>
            <person name="Jenkins J."/>
            <person name="Shu S."/>
            <person name="Juenger T.E."/>
            <person name="Schmutz J."/>
        </authorList>
    </citation>
    <scope>NUCLEOTIDE SEQUENCE</scope>
    <source>
        <strain evidence="7">AP13</strain>
    </source>
</reference>
<evidence type="ECO:0000259" key="6">
    <source>
        <dbReference type="PROSITE" id="PS51005"/>
    </source>
</evidence>
<feature type="region of interest" description="Disordered" evidence="5">
    <location>
        <begin position="486"/>
        <end position="522"/>
    </location>
</feature>
<gene>
    <name evidence="7" type="ORF">PVAP13_2KG349600</name>
</gene>
<name>A0A8T0WL24_PANVG</name>
<keyword evidence="8" id="KW-1185">Reference proteome</keyword>
<feature type="domain" description="NAC" evidence="6">
    <location>
        <begin position="7"/>
        <end position="167"/>
    </location>
</feature>
<feature type="region of interest" description="Disordered" evidence="5">
    <location>
        <begin position="336"/>
        <end position="359"/>
    </location>
</feature>
<dbReference type="InterPro" id="IPR036093">
    <property type="entry name" value="NAC_dom_sf"/>
</dbReference>
<evidence type="ECO:0000256" key="2">
    <source>
        <dbReference type="ARBA" id="ARBA00023125"/>
    </source>
</evidence>
<keyword evidence="1" id="KW-0805">Transcription regulation</keyword>
<organism evidence="7 8">
    <name type="scientific">Panicum virgatum</name>
    <name type="common">Blackwell switchgrass</name>
    <dbReference type="NCBI Taxonomy" id="38727"/>
    <lineage>
        <taxon>Eukaryota</taxon>
        <taxon>Viridiplantae</taxon>
        <taxon>Streptophyta</taxon>
        <taxon>Embryophyta</taxon>
        <taxon>Tracheophyta</taxon>
        <taxon>Spermatophyta</taxon>
        <taxon>Magnoliopsida</taxon>
        <taxon>Liliopsida</taxon>
        <taxon>Poales</taxon>
        <taxon>Poaceae</taxon>
        <taxon>PACMAD clade</taxon>
        <taxon>Panicoideae</taxon>
        <taxon>Panicodae</taxon>
        <taxon>Paniceae</taxon>
        <taxon>Panicinae</taxon>
        <taxon>Panicum</taxon>
        <taxon>Panicum sect. Hiantes</taxon>
    </lineage>
</organism>
<proteinExistence type="predicted"/>
<keyword evidence="2" id="KW-0238">DNA-binding</keyword>